<evidence type="ECO:0000313" key="6">
    <source>
        <dbReference type="EMBL" id="KAA6356825.1"/>
    </source>
</evidence>
<dbReference type="GO" id="GO:0020037">
    <property type="term" value="F:heme binding"/>
    <property type="evidence" value="ECO:0007669"/>
    <property type="project" value="TreeGrafter"/>
</dbReference>
<evidence type="ECO:0000259" key="5">
    <source>
        <dbReference type="PROSITE" id="PS50255"/>
    </source>
</evidence>
<dbReference type="Proteomes" id="UP000324800">
    <property type="component" value="Unassembled WGS sequence"/>
</dbReference>
<evidence type="ECO:0000313" key="7">
    <source>
        <dbReference type="Proteomes" id="UP000324800"/>
    </source>
</evidence>
<dbReference type="SMART" id="SM01117">
    <property type="entry name" value="Cyt-b5"/>
    <property type="match status" value="1"/>
</dbReference>
<evidence type="ECO:0000256" key="4">
    <source>
        <dbReference type="SAM" id="MobiDB-lite"/>
    </source>
</evidence>
<feature type="compositionally biased region" description="Basic and acidic residues" evidence="4">
    <location>
        <begin position="91"/>
        <end position="102"/>
    </location>
</feature>
<feature type="region of interest" description="Disordered" evidence="4">
    <location>
        <begin position="89"/>
        <end position="144"/>
    </location>
</feature>
<dbReference type="PANTHER" id="PTHR46237">
    <property type="entry name" value="CYTOCHROME B5 REDUCTASE 4 FAMILY MEMBER"/>
    <property type="match status" value="1"/>
</dbReference>
<reference evidence="6 7" key="1">
    <citation type="submission" date="2019-03" db="EMBL/GenBank/DDBJ databases">
        <title>Single cell metagenomics reveals metabolic interactions within the superorganism composed of flagellate Streblomastix strix and complex community of Bacteroidetes bacteria on its surface.</title>
        <authorList>
            <person name="Treitli S.C."/>
            <person name="Kolisko M."/>
            <person name="Husnik F."/>
            <person name="Keeling P."/>
            <person name="Hampl V."/>
        </authorList>
    </citation>
    <scope>NUCLEOTIDE SEQUENCE [LARGE SCALE GENOMIC DNA]</scope>
    <source>
        <strain evidence="6">ST1C</strain>
    </source>
</reference>
<feature type="non-terminal residue" evidence="6">
    <location>
        <position position="1"/>
    </location>
</feature>
<feature type="domain" description="Cytochrome b5 heme-binding" evidence="5">
    <location>
        <begin position="18"/>
        <end position="92"/>
    </location>
</feature>
<dbReference type="OrthoDB" id="260519at2759"/>
<dbReference type="AlphaFoldDB" id="A0A5J4THB4"/>
<dbReference type="InterPro" id="IPR001199">
    <property type="entry name" value="Cyt_B5-like_heme/steroid-bd"/>
</dbReference>
<dbReference type="InterPro" id="IPR036400">
    <property type="entry name" value="Cyt_B5-like_heme/steroid_sf"/>
</dbReference>
<dbReference type="GO" id="GO:0005737">
    <property type="term" value="C:cytoplasm"/>
    <property type="evidence" value="ECO:0007669"/>
    <property type="project" value="TreeGrafter"/>
</dbReference>
<proteinExistence type="predicted"/>
<comment type="caution">
    <text evidence="6">The sequence shown here is derived from an EMBL/GenBank/DDBJ whole genome shotgun (WGS) entry which is preliminary data.</text>
</comment>
<dbReference type="Gene3D" id="3.10.120.10">
    <property type="entry name" value="Cytochrome b5-like heme/steroid binding domain"/>
    <property type="match status" value="1"/>
</dbReference>
<name>A0A5J4THB4_9EUKA</name>
<accession>A0A5J4THB4</accession>
<evidence type="ECO:0000256" key="2">
    <source>
        <dbReference type="ARBA" id="ARBA00022723"/>
    </source>
</evidence>
<evidence type="ECO:0000256" key="3">
    <source>
        <dbReference type="ARBA" id="ARBA00023004"/>
    </source>
</evidence>
<keyword evidence="3" id="KW-0408">Iron</keyword>
<evidence type="ECO:0000256" key="1">
    <source>
        <dbReference type="ARBA" id="ARBA00022617"/>
    </source>
</evidence>
<feature type="compositionally biased region" description="Basic and acidic residues" evidence="4">
    <location>
        <begin position="131"/>
        <end position="144"/>
    </location>
</feature>
<protein>
    <recommendedName>
        <fullName evidence="5">Cytochrome b5 heme-binding domain-containing protein</fullName>
    </recommendedName>
</protein>
<organism evidence="6 7">
    <name type="scientific">Streblomastix strix</name>
    <dbReference type="NCBI Taxonomy" id="222440"/>
    <lineage>
        <taxon>Eukaryota</taxon>
        <taxon>Metamonada</taxon>
        <taxon>Preaxostyla</taxon>
        <taxon>Oxymonadida</taxon>
        <taxon>Streblomastigidae</taxon>
        <taxon>Streblomastix</taxon>
    </lineage>
</organism>
<keyword evidence="2" id="KW-0479">Metal-binding</keyword>
<dbReference type="InterPro" id="IPR051872">
    <property type="entry name" value="Cytochrome_b5/Flavoprotein_Rdt"/>
</dbReference>
<dbReference type="SUPFAM" id="SSF55856">
    <property type="entry name" value="Cytochrome b5-like heme/steroid binding domain"/>
    <property type="match status" value="1"/>
</dbReference>
<gene>
    <name evidence="6" type="ORF">EZS28_047649</name>
</gene>
<dbReference type="Pfam" id="PF00173">
    <property type="entry name" value="Cyt-b5"/>
    <property type="match status" value="1"/>
</dbReference>
<dbReference type="EMBL" id="SNRW01032353">
    <property type="protein sequence ID" value="KAA6356825.1"/>
    <property type="molecule type" value="Genomic_DNA"/>
</dbReference>
<keyword evidence="1" id="KW-0349">Heme</keyword>
<sequence length="144" mass="16200">IEMYHKGLITHQIDESSLRVVTESELSEHKDPGNLWLAVNGIVYDVSNFKHRAGQKVLLNQGGTDCSGSFNRFHAYVNCANLPGVVTIGKYRPDPKTNKKLDPSMPSLYEGGEEEEERPKPGRSQHPPVIFDDHPPVKQDEQKH</sequence>
<dbReference type="GO" id="GO:0046872">
    <property type="term" value="F:metal ion binding"/>
    <property type="evidence" value="ECO:0007669"/>
    <property type="project" value="UniProtKB-KW"/>
</dbReference>
<dbReference type="PROSITE" id="PS50255">
    <property type="entry name" value="CYTOCHROME_B5_2"/>
    <property type="match status" value="1"/>
</dbReference>
<dbReference type="GO" id="GO:0004128">
    <property type="term" value="F:cytochrome-b5 reductase activity, acting on NAD(P)H"/>
    <property type="evidence" value="ECO:0007669"/>
    <property type="project" value="TreeGrafter"/>
</dbReference>
<dbReference type="PANTHER" id="PTHR46237:SF1">
    <property type="entry name" value="CYTOCHROME B5 REDUCTASE 4"/>
    <property type="match status" value="1"/>
</dbReference>